<dbReference type="PROSITE" id="PS51318">
    <property type="entry name" value="TAT"/>
    <property type="match status" value="1"/>
</dbReference>
<dbReference type="InterPro" id="IPR004839">
    <property type="entry name" value="Aminotransferase_I/II_large"/>
</dbReference>
<gene>
    <name evidence="12" type="ORF">ACFQDM_14825</name>
</gene>
<keyword evidence="7" id="KW-0663">Pyridoxal phosphate</keyword>
<organism evidence="12 13">
    <name type="scientific">Ponticaulis profundi</name>
    <dbReference type="NCBI Taxonomy" id="2665222"/>
    <lineage>
        <taxon>Bacteria</taxon>
        <taxon>Pseudomonadati</taxon>
        <taxon>Pseudomonadota</taxon>
        <taxon>Alphaproteobacteria</taxon>
        <taxon>Hyphomonadales</taxon>
        <taxon>Hyphomonadaceae</taxon>
        <taxon>Ponticaulis</taxon>
    </lineage>
</organism>
<feature type="chain" id="PRO_5046125127" description="histidinol-phosphate transaminase" evidence="10">
    <location>
        <begin position="24"/>
        <end position="387"/>
    </location>
</feature>
<dbReference type="InterPro" id="IPR015424">
    <property type="entry name" value="PyrdxlP-dep_Trfase"/>
</dbReference>
<feature type="signal peptide" evidence="10">
    <location>
        <begin position="1"/>
        <end position="23"/>
    </location>
</feature>
<evidence type="ECO:0000256" key="4">
    <source>
        <dbReference type="ARBA" id="ARBA00022576"/>
    </source>
</evidence>
<evidence type="ECO:0000256" key="2">
    <source>
        <dbReference type="ARBA" id="ARBA00007970"/>
    </source>
</evidence>
<keyword evidence="6 12" id="KW-0808">Transferase</keyword>
<evidence type="ECO:0000256" key="8">
    <source>
        <dbReference type="ARBA" id="ARBA00023102"/>
    </source>
</evidence>
<reference evidence="13" key="1">
    <citation type="journal article" date="2019" name="Int. J. Syst. Evol. Microbiol.">
        <title>The Global Catalogue of Microorganisms (GCM) 10K type strain sequencing project: providing services to taxonomists for standard genome sequencing and annotation.</title>
        <authorList>
            <consortium name="The Broad Institute Genomics Platform"/>
            <consortium name="The Broad Institute Genome Sequencing Center for Infectious Disease"/>
            <person name="Wu L."/>
            <person name="Ma J."/>
        </authorList>
    </citation>
    <scope>NUCLEOTIDE SEQUENCE [LARGE SCALE GENOMIC DNA]</scope>
    <source>
        <strain evidence="13">CGMCC-1.15741</strain>
    </source>
</reference>
<sequence>MAFDISRRFLLAGSAGAAMSSMAGLATGSAAAEEAGAFTPENAAVENPYLLGAPEGVALLSRNENPYGPSKSALEMLAYAGKKGAYYTSQDSIMMLKEMIAERHGITPEHIALTTGSGEALSAIAMIYGPNGPIVAPRLFWDTTALYAKRLGMAEIDRVPLTPEMDVDLPSIEAKVTEDTGLVQLCNPNNPTGLVTPASVIKPAVKRMAAKTTVIVDEAYMELADAPEETSCIDLVKEGHDVIVTRTFSKIYGMAGIRMGYAIAAPETAMKIQATAMSWSPCTSYAAAIGCYNDTKFIDYSKKKIVEGRQMVMATLDTLGLEYLPSQTNFVYFKSGLEANDVQKAMADKKISVRGQYMDYNEWTRVSMGFIEDVERFCKALPEVVGA</sequence>
<dbReference type="InterPro" id="IPR015421">
    <property type="entry name" value="PyrdxlP-dep_Trfase_major"/>
</dbReference>
<comment type="pathway">
    <text evidence="1">Amino-acid biosynthesis; L-histidine biosynthesis; L-histidine from 5-phospho-alpha-D-ribose 1-diphosphate: step 7/9.</text>
</comment>
<dbReference type="PANTHER" id="PTHR43643:SF6">
    <property type="entry name" value="HISTIDINOL-PHOSPHATE AMINOTRANSFERASE"/>
    <property type="match status" value="1"/>
</dbReference>
<comment type="similarity">
    <text evidence="2">Belongs to the class-II pyridoxal-phosphate-dependent aminotransferase family. Histidinol-phosphate aminotransferase subfamily.</text>
</comment>
<dbReference type="EC" id="2.6.1.9" evidence="3"/>
<dbReference type="PANTHER" id="PTHR43643">
    <property type="entry name" value="HISTIDINOL-PHOSPHATE AMINOTRANSFERASE 2"/>
    <property type="match status" value="1"/>
</dbReference>
<dbReference type="EMBL" id="JBHSSW010000028">
    <property type="protein sequence ID" value="MFC6199358.1"/>
    <property type="molecule type" value="Genomic_DNA"/>
</dbReference>
<evidence type="ECO:0000256" key="1">
    <source>
        <dbReference type="ARBA" id="ARBA00005011"/>
    </source>
</evidence>
<feature type="domain" description="Aminotransferase class I/classII large" evidence="11">
    <location>
        <begin position="58"/>
        <end position="381"/>
    </location>
</feature>
<proteinExistence type="inferred from homology"/>
<keyword evidence="4 12" id="KW-0032">Aminotransferase</keyword>
<dbReference type="InterPro" id="IPR015422">
    <property type="entry name" value="PyrdxlP-dep_Trfase_small"/>
</dbReference>
<evidence type="ECO:0000313" key="12">
    <source>
        <dbReference type="EMBL" id="MFC6199358.1"/>
    </source>
</evidence>
<dbReference type="Gene3D" id="3.40.640.10">
    <property type="entry name" value="Type I PLP-dependent aspartate aminotransferase-like (Major domain)"/>
    <property type="match status" value="1"/>
</dbReference>
<keyword evidence="5" id="KW-0028">Amino-acid biosynthesis</keyword>
<comment type="catalytic activity">
    <reaction evidence="9">
        <text>L-histidinol phosphate + 2-oxoglutarate = 3-(imidazol-4-yl)-2-oxopropyl phosphate + L-glutamate</text>
        <dbReference type="Rhea" id="RHEA:23744"/>
        <dbReference type="ChEBI" id="CHEBI:16810"/>
        <dbReference type="ChEBI" id="CHEBI:29985"/>
        <dbReference type="ChEBI" id="CHEBI:57766"/>
        <dbReference type="ChEBI" id="CHEBI:57980"/>
        <dbReference type="EC" id="2.6.1.9"/>
    </reaction>
</comment>
<evidence type="ECO:0000256" key="7">
    <source>
        <dbReference type="ARBA" id="ARBA00022898"/>
    </source>
</evidence>
<evidence type="ECO:0000313" key="13">
    <source>
        <dbReference type="Proteomes" id="UP001596303"/>
    </source>
</evidence>
<keyword evidence="8" id="KW-0368">Histidine biosynthesis</keyword>
<accession>A0ABW1SDH5</accession>
<comment type="caution">
    <text evidence="12">The sequence shown here is derived from an EMBL/GenBank/DDBJ whole genome shotgun (WGS) entry which is preliminary data.</text>
</comment>
<protein>
    <recommendedName>
        <fullName evidence="3">histidinol-phosphate transaminase</fullName>
        <ecNumber evidence="3">2.6.1.9</ecNumber>
    </recommendedName>
</protein>
<dbReference type="Pfam" id="PF00155">
    <property type="entry name" value="Aminotran_1_2"/>
    <property type="match status" value="1"/>
</dbReference>
<name>A0ABW1SDH5_9PROT</name>
<keyword evidence="13" id="KW-1185">Reference proteome</keyword>
<dbReference type="GO" id="GO:0004400">
    <property type="term" value="F:histidinol-phosphate transaminase activity"/>
    <property type="evidence" value="ECO:0007669"/>
    <property type="project" value="UniProtKB-EC"/>
</dbReference>
<dbReference type="InterPro" id="IPR050106">
    <property type="entry name" value="HistidinolP_aminotransfase"/>
</dbReference>
<evidence type="ECO:0000256" key="10">
    <source>
        <dbReference type="SAM" id="SignalP"/>
    </source>
</evidence>
<evidence type="ECO:0000256" key="6">
    <source>
        <dbReference type="ARBA" id="ARBA00022679"/>
    </source>
</evidence>
<dbReference type="SUPFAM" id="SSF53383">
    <property type="entry name" value="PLP-dependent transferases"/>
    <property type="match status" value="1"/>
</dbReference>
<dbReference type="Proteomes" id="UP001596303">
    <property type="component" value="Unassembled WGS sequence"/>
</dbReference>
<dbReference type="Gene3D" id="3.90.1150.10">
    <property type="entry name" value="Aspartate Aminotransferase, domain 1"/>
    <property type="match status" value="1"/>
</dbReference>
<dbReference type="InterPro" id="IPR006311">
    <property type="entry name" value="TAT_signal"/>
</dbReference>
<dbReference type="CDD" id="cd00609">
    <property type="entry name" value="AAT_like"/>
    <property type="match status" value="1"/>
</dbReference>
<evidence type="ECO:0000259" key="11">
    <source>
        <dbReference type="Pfam" id="PF00155"/>
    </source>
</evidence>
<evidence type="ECO:0000256" key="5">
    <source>
        <dbReference type="ARBA" id="ARBA00022605"/>
    </source>
</evidence>
<evidence type="ECO:0000256" key="3">
    <source>
        <dbReference type="ARBA" id="ARBA00012748"/>
    </source>
</evidence>
<dbReference type="RefSeq" id="WP_377380344.1">
    <property type="nucleotide sequence ID" value="NZ_JBHSSW010000028.1"/>
</dbReference>
<keyword evidence="10" id="KW-0732">Signal</keyword>
<evidence type="ECO:0000256" key="9">
    <source>
        <dbReference type="ARBA" id="ARBA00047481"/>
    </source>
</evidence>